<organism evidence="1 2">
    <name type="scientific">Clarias magur</name>
    <name type="common">Asian catfish</name>
    <name type="synonym">Macropteronotus magur</name>
    <dbReference type="NCBI Taxonomy" id="1594786"/>
    <lineage>
        <taxon>Eukaryota</taxon>
        <taxon>Metazoa</taxon>
        <taxon>Chordata</taxon>
        <taxon>Craniata</taxon>
        <taxon>Vertebrata</taxon>
        <taxon>Euteleostomi</taxon>
        <taxon>Actinopterygii</taxon>
        <taxon>Neopterygii</taxon>
        <taxon>Teleostei</taxon>
        <taxon>Ostariophysi</taxon>
        <taxon>Siluriformes</taxon>
        <taxon>Clariidae</taxon>
        <taxon>Clarias</taxon>
    </lineage>
</organism>
<protein>
    <submittedName>
        <fullName evidence="1">Copal-8-ol diphosphate hydratase, chloroplastic</fullName>
    </submittedName>
</protein>
<feature type="non-terminal residue" evidence="1">
    <location>
        <position position="1"/>
    </location>
</feature>
<proteinExistence type="predicted"/>
<reference evidence="1" key="1">
    <citation type="submission" date="2020-07" db="EMBL/GenBank/DDBJ databases">
        <title>Clarias magur genome sequencing, assembly and annotation.</title>
        <authorList>
            <person name="Kushwaha B."/>
            <person name="Kumar R."/>
            <person name="Das P."/>
            <person name="Joshi C.G."/>
            <person name="Kumar D."/>
            <person name="Nagpure N.S."/>
            <person name="Pandey M."/>
            <person name="Agarwal S."/>
            <person name="Srivastava S."/>
            <person name="Singh M."/>
            <person name="Sahoo L."/>
            <person name="Jayasankar P."/>
            <person name="Meher P.K."/>
            <person name="Koringa P.G."/>
            <person name="Iquebal M.A."/>
            <person name="Das S.P."/>
            <person name="Bit A."/>
            <person name="Patnaik S."/>
            <person name="Patel N."/>
            <person name="Shah T.M."/>
            <person name="Hinsu A."/>
            <person name="Jena J.K."/>
        </authorList>
    </citation>
    <scope>NUCLEOTIDE SEQUENCE</scope>
    <source>
        <strain evidence="1">CIFAMagur01</strain>
        <tissue evidence="1">Testis</tissue>
    </source>
</reference>
<dbReference type="EMBL" id="QNUK01000043">
    <property type="protein sequence ID" value="KAF5905520.1"/>
    <property type="molecule type" value="Genomic_DNA"/>
</dbReference>
<evidence type="ECO:0000313" key="2">
    <source>
        <dbReference type="Proteomes" id="UP000727407"/>
    </source>
</evidence>
<feature type="non-terminal residue" evidence="1">
    <location>
        <position position="69"/>
    </location>
</feature>
<accession>A0A8J4XFR1</accession>
<comment type="caution">
    <text evidence="1">The sequence shown here is derived from an EMBL/GenBank/DDBJ whole genome shotgun (WGS) entry which is preliminary data.</text>
</comment>
<gene>
    <name evidence="1" type="primary">capD</name>
    <name evidence="1" type="ORF">DAT39_004719</name>
</gene>
<name>A0A8J4XFR1_CLAMG</name>
<keyword evidence="2" id="KW-1185">Reference proteome</keyword>
<dbReference type="Proteomes" id="UP000727407">
    <property type="component" value="Unassembled WGS sequence"/>
</dbReference>
<dbReference type="AlphaFoldDB" id="A0A8J4XFR1"/>
<sequence length="69" mass="7752">WQVFCLEMAFKFAWNHGSVGQLFLPHTPSSSVKVNTKVPPVRQVQIIKLRMKLDVGVLDSAVQSSTLQQ</sequence>
<evidence type="ECO:0000313" key="1">
    <source>
        <dbReference type="EMBL" id="KAF5905520.1"/>
    </source>
</evidence>